<organism evidence="1 2">
    <name type="scientific">Leptidea sinapis</name>
    <dbReference type="NCBI Taxonomy" id="189913"/>
    <lineage>
        <taxon>Eukaryota</taxon>
        <taxon>Metazoa</taxon>
        <taxon>Ecdysozoa</taxon>
        <taxon>Arthropoda</taxon>
        <taxon>Hexapoda</taxon>
        <taxon>Insecta</taxon>
        <taxon>Pterygota</taxon>
        <taxon>Neoptera</taxon>
        <taxon>Endopterygota</taxon>
        <taxon>Lepidoptera</taxon>
        <taxon>Glossata</taxon>
        <taxon>Ditrysia</taxon>
        <taxon>Papilionoidea</taxon>
        <taxon>Pieridae</taxon>
        <taxon>Dismorphiinae</taxon>
        <taxon>Leptidea</taxon>
    </lineage>
</organism>
<evidence type="ECO:0000313" key="1">
    <source>
        <dbReference type="EMBL" id="VVC88349.1"/>
    </source>
</evidence>
<dbReference type="AlphaFoldDB" id="A0A5E4PQH1"/>
<reference evidence="1 2" key="1">
    <citation type="submission" date="2017-07" db="EMBL/GenBank/DDBJ databases">
        <authorList>
            <person name="Talla V."/>
            <person name="Backstrom N."/>
        </authorList>
    </citation>
    <scope>NUCLEOTIDE SEQUENCE [LARGE SCALE GENOMIC DNA]</scope>
</reference>
<keyword evidence="2" id="KW-1185">Reference proteome</keyword>
<dbReference type="Proteomes" id="UP000324832">
    <property type="component" value="Unassembled WGS sequence"/>
</dbReference>
<proteinExistence type="predicted"/>
<accession>A0A5E4PQH1</accession>
<sequence length="187" mass="20195">MFHQDTTSPWIFHQMQSMRLPDFLPVHPGRTSPEPPPQNEDVQHFVELERLRRLRVEEELNSVCEALRVARAELREGEGASGGGACGGGAIGGGACGGASDYYGQAEAASCCGRGPGDHLDYEADETDPTATIIKLKNEIKKLQHLPRCLFVCLCRRRSGVCGPHGPTDLLSGVEQLKSLSSALDPT</sequence>
<gene>
    <name evidence="1" type="ORF">LSINAPIS_LOCUS1744</name>
</gene>
<protein>
    <submittedName>
        <fullName evidence="1">Uncharacterized protein</fullName>
    </submittedName>
</protein>
<evidence type="ECO:0000313" key="2">
    <source>
        <dbReference type="Proteomes" id="UP000324832"/>
    </source>
</evidence>
<name>A0A5E4PQH1_9NEOP</name>
<dbReference type="EMBL" id="FZQP02000303">
    <property type="protein sequence ID" value="VVC88349.1"/>
    <property type="molecule type" value="Genomic_DNA"/>
</dbReference>